<evidence type="ECO:0000256" key="4">
    <source>
        <dbReference type="ARBA" id="ARBA00022741"/>
    </source>
</evidence>
<keyword evidence="7 9" id="KW-0472">Membrane</keyword>
<feature type="region of interest" description="Disordered" evidence="8">
    <location>
        <begin position="1"/>
        <end position="20"/>
    </location>
</feature>
<keyword evidence="5" id="KW-0067">ATP-binding</keyword>
<dbReference type="GO" id="GO:0016887">
    <property type="term" value="F:ATP hydrolysis activity"/>
    <property type="evidence" value="ECO:0007669"/>
    <property type="project" value="InterPro"/>
</dbReference>
<evidence type="ECO:0000256" key="6">
    <source>
        <dbReference type="ARBA" id="ARBA00022989"/>
    </source>
</evidence>
<dbReference type="SMART" id="SM00382">
    <property type="entry name" value="AAA"/>
    <property type="match status" value="1"/>
</dbReference>
<feature type="transmembrane region" description="Helical" evidence="9">
    <location>
        <begin position="520"/>
        <end position="540"/>
    </location>
</feature>
<dbReference type="Pfam" id="PF00005">
    <property type="entry name" value="ABC_tran"/>
    <property type="match status" value="1"/>
</dbReference>
<evidence type="ECO:0000256" key="9">
    <source>
        <dbReference type="SAM" id="Phobius"/>
    </source>
</evidence>
<feature type="transmembrane region" description="Helical" evidence="9">
    <location>
        <begin position="460"/>
        <end position="488"/>
    </location>
</feature>
<dbReference type="InterPro" id="IPR027417">
    <property type="entry name" value="P-loop_NTPase"/>
</dbReference>
<dbReference type="Pfam" id="PF01061">
    <property type="entry name" value="ABC2_membrane"/>
    <property type="match status" value="1"/>
</dbReference>
<dbReference type="InterPro" id="IPR003439">
    <property type="entry name" value="ABC_transporter-like_ATP-bd"/>
</dbReference>
<feature type="transmembrane region" description="Helical" evidence="9">
    <location>
        <begin position="494"/>
        <end position="513"/>
    </location>
</feature>
<feature type="compositionally biased region" description="Basic and acidic residues" evidence="8">
    <location>
        <begin position="1"/>
        <end position="11"/>
    </location>
</feature>
<dbReference type="EMBL" id="HBER01034309">
    <property type="protein sequence ID" value="CAD8542017.1"/>
    <property type="molecule type" value="Transcribed_RNA"/>
</dbReference>
<keyword evidence="4" id="KW-0547">Nucleotide-binding</keyword>
<gene>
    <name evidence="11" type="ORF">CLEP1334_LOCUS17303</name>
</gene>
<dbReference type="Gene3D" id="3.40.50.300">
    <property type="entry name" value="P-loop containing nucleotide triphosphate hydrolases"/>
    <property type="match status" value="1"/>
</dbReference>
<dbReference type="GO" id="GO:0140359">
    <property type="term" value="F:ABC-type transporter activity"/>
    <property type="evidence" value="ECO:0007669"/>
    <property type="project" value="InterPro"/>
</dbReference>
<evidence type="ECO:0000259" key="10">
    <source>
        <dbReference type="PROSITE" id="PS50893"/>
    </source>
</evidence>
<dbReference type="GO" id="GO:0016020">
    <property type="term" value="C:membrane"/>
    <property type="evidence" value="ECO:0007669"/>
    <property type="project" value="UniProtKB-SubCell"/>
</dbReference>
<dbReference type="PANTHER" id="PTHR48041:SF139">
    <property type="entry name" value="PROTEIN SCARLET"/>
    <property type="match status" value="1"/>
</dbReference>
<reference evidence="11" key="1">
    <citation type="submission" date="2021-01" db="EMBL/GenBank/DDBJ databases">
        <authorList>
            <person name="Corre E."/>
            <person name="Pelletier E."/>
            <person name="Niang G."/>
            <person name="Scheremetjew M."/>
            <person name="Finn R."/>
            <person name="Kale V."/>
            <person name="Holt S."/>
            <person name="Cochrane G."/>
            <person name="Meng A."/>
            <person name="Brown T."/>
            <person name="Cohen L."/>
        </authorList>
    </citation>
    <scope>NUCLEOTIDE SEQUENCE</scope>
    <source>
        <strain evidence="11">RCC1130</strain>
    </source>
</reference>
<evidence type="ECO:0000256" key="2">
    <source>
        <dbReference type="ARBA" id="ARBA00022448"/>
    </source>
</evidence>
<keyword evidence="3 9" id="KW-0812">Transmembrane</keyword>
<evidence type="ECO:0000256" key="3">
    <source>
        <dbReference type="ARBA" id="ARBA00022692"/>
    </source>
</evidence>
<feature type="transmembrane region" description="Helical" evidence="9">
    <location>
        <begin position="427"/>
        <end position="453"/>
    </location>
</feature>
<dbReference type="PROSITE" id="PS00211">
    <property type="entry name" value="ABC_TRANSPORTER_1"/>
    <property type="match status" value="1"/>
</dbReference>
<feature type="transmembrane region" description="Helical" evidence="9">
    <location>
        <begin position="569"/>
        <end position="592"/>
    </location>
</feature>
<dbReference type="PANTHER" id="PTHR48041">
    <property type="entry name" value="ABC TRANSPORTER G FAMILY MEMBER 28"/>
    <property type="match status" value="1"/>
</dbReference>
<dbReference type="InterPro" id="IPR013525">
    <property type="entry name" value="ABC2_TM"/>
</dbReference>
<comment type="subcellular location">
    <subcellularLocation>
        <location evidence="1">Membrane</location>
        <topology evidence="1">Multi-pass membrane protein</topology>
    </subcellularLocation>
</comment>
<sequence length="635" mass="68636">MCQQVEGERRSSTRPSAIQQHADTAKIHIEGLSVSWRNLNVVFNGTQALHNESGDVAAGTLVAVMGPSGGGKTTLLNALSRRGPICGGQVRYGKGLWSKALKRKVALVEQDDFLFPMLTVREQIRYSAKLRLPSLTAEQCEARVLALLETLRLFKCADTVVGDSAAVVRRGVSGGERKRLSIALQLLTLPALLFCDEPTSGLDSSTTLSVVEALRDLAHITGITAVCSIHQPSSQVFGLFDQLILINKGETLFHGPTLSATACFARIGLPAPPQFGHAEWLIDVLVMDRLSATQYDQLRSEYGPAGFDAFGQLKAATGSETVTLHDEQLGWGKQVAVLFGRCWKISSGSIWSTELALLNFGIGLLEGLLFARIGHGEQDAFSRFTASFAIVVKQMFFPMLHSLPIIPTAETLLRKDLAVGAYALSSWFLPATTIALLPDVILAAVNLIPLYWISGIADDAAAFFLTCLGVLLTIFCFQSIGLVISIAGGPRAPSLTLLCITFFFLFTGVFVPLEDVAVPWIAYVNPLYYAICFVTQAVFLQGSEYTQDESGGPPKSRDDVLDDFSLDTPLYVCVLVLLAVGLLTRLTALLLLQRKMRRELLVLQQHTEASSGGATHRAIAEAVPKQAASAEVEVV</sequence>
<dbReference type="InterPro" id="IPR043926">
    <property type="entry name" value="ABCG_dom"/>
</dbReference>
<dbReference type="InterPro" id="IPR017871">
    <property type="entry name" value="ABC_transporter-like_CS"/>
</dbReference>
<dbReference type="GO" id="GO:0005524">
    <property type="term" value="F:ATP binding"/>
    <property type="evidence" value="ECO:0007669"/>
    <property type="project" value="UniProtKB-KW"/>
</dbReference>
<evidence type="ECO:0000313" key="11">
    <source>
        <dbReference type="EMBL" id="CAD8542017.1"/>
    </source>
</evidence>
<feature type="domain" description="ABC transporter" evidence="10">
    <location>
        <begin position="27"/>
        <end position="273"/>
    </location>
</feature>
<dbReference type="InterPro" id="IPR003593">
    <property type="entry name" value="AAA+_ATPase"/>
</dbReference>
<dbReference type="InterPro" id="IPR050352">
    <property type="entry name" value="ABCG_transporters"/>
</dbReference>
<organism evidence="11">
    <name type="scientific">Calcidiscus leptoporus</name>
    <dbReference type="NCBI Taxonomy" id="127549"/>
    <lineage>
        <taxon>Eukaryota</taxon>
        <taxon>Haptista</taxon>
        <taxon>Haptophyta</taxon>
        <taxon>Prymnesiophyceae</taxon>
        <taxon>Coccolithales</taxon>
        <taxon>Calcidiscaceae</taxon>
        <taxon>Calcidiscus</taxon>
    </lineage>
</organism>
<dbReference type="SUPFAM" id="SSF52540">
    <property type="entry name" value="P-loop containing nucleoside triphosphate hydrolases"/>
    <property type="match status" value="1"/>
</dbReference>
<accession>A0A7S0J5Y4</accession>
<name>A0A7S0J5Y4_9EUKA</name>
<dbReference type="PROSITE" id="PS50893">
    <property type="entry name" value="ABC_TRANSPORTER_2"/>
    <property type="match status" value="1"/>
</dbReference>
<evidence type="ECO:0000256" key="7">
    <source>
        <dbReference type="ARBA" id="ARBA00023136"/>
    </source>
</evidence>
<protein>
    <recommendedName>
        <fullName evidence="10">ABC transporter domain-containing protein</fullName>
    </recommendedName>
</protein>
<evidence type="ECO:0000256" key="1">
    <source>
        <dbReference type="ARBA" id="ARBA00004141"/>
    </source>
</evidence>
<proteinExistence type="predicted"/>
<keyword evidence="2" id="KW-0813">Transport</keyword>
<evidence type="ECO:0000256" key="5">
    <source>
        <dbReference type="ARBA" id="ARBA00022840"/>
    </source>
</evidence>
<keyword evidence="6 9" id="KW-1133">Transmembrane helix</keyword>
<evidence type="ECO:0000256" key="8">
    <source>
        <dbReference type="SAM" id="MobiDB-lite"/>
    </source>
</evidence>
<dbReference type="Pfam" id="PF19055">
    <property type="entry name" value="ABC2_membrane_7"/>
    <property type="match status" value="1"/>
</dbReference>
<dbReference type="AlphaFoldDB" id="A0A7S0J5Y4"/>